<sequence length="460" mass="51108">MARTSSRQAAQKANEALSTRKASAKPPAGRKRKASQKDAPEAKKEKVEEQQPDKPVESEQKADAEHHQHGDAPETKKVAETSQPENQKALDVKVESQQLQEKSEQDKQVGNGPEEEESTRDTTQKASSTHHDAAGSSSKSELGVRTSEEREEKVSSNILEKGIIYFFYRSRVNVDDPHGMKDIARTFFVLRPTPIGAELDSNQGPVDKNARCRLLVLPKKKLPTSGKERDMAFVEKVNQSVKDLQEHFIAGSTYQTATRGERHVEEAQPFAEGVYAITSAPRASHLAYILTIPSEPGDLQDNFGIHQRGSFIVQSKNPKYPGPASAQLPEQPKYPESIMEQFRDLRWVPLRPEFIDYPNAQLLMIGEAHDSLGKAATAEVEKKPQESEPGDELEEMEHENEERVHALGGERSRSTEMVLSQTNRDFTSGDGAIFQDLGLDAKKHAGVPTTWDATVKDEAE</sequence>
<dbReference type="AlphaFoldDB" id="A0A9X0BJI9"/>
<keyword evidence="3" id="KW-1185">Reference proteome</keyword>
<dbReference type="PANTHER" id="PTHR34776:SF1">
    <property type="entry name" value="F17F16.3 PROTEIN"/>
    <property type="match status" value="1"/>
</dbReference>
<feature type="compositionally biased region" description="Basic and acidic residues" evidence="1">
    <location>
        <begin position="400"/>
        <end position="414"/>
    </location>
</feature>
<proteinExistence type="predicted"/>
<protein>
    <recommendedName>
        <fullName evidence="4">BTB domain transcription factor</fullName>
    </recommendedName>
</protein>
<dbReference type="PANTHER" id="PTHR34776">
    <property type="entry name" value="F17F16.3 PROTEIN"/>
    <property type="match status" value="1"/>
</dbReference>
<feature type="compositionally biased region" description="Acidic residues" evidence="1">
    <location>
        <begin position="388"/>
        <end position="399"/>
    </location>
</feature>
<reference evidence="2" key="2">
    <citation type="journal article" date="2023" name="IMA Fungus">
        <title>Comparative genomic study of the Penicillium genus elucidates a diverse pangenome and 15 lateral gene transfer events.</title>
        <authorList>
            <person name="Petersen C."/>
            <person name="Sorensen T."/>
            <person name="Nielsen M.R."/>
            <person name="Sondergaard T.E."/>
            <person name="Sorensen J.L."/>
            <person name="Fitzpatrick D.A."/>
            <person name="Frisvad J.C."/>
            <person name="Nielsen K.L."/>
        </authorList>
    </citation>
    <scope>NUCLEOTIDE SEQUENCE</scope>
    <source>
        <strain evidence="2">IBT 30728</strain>
    </source>
</reference>
<dbReference type="Proteomes" id="UP001148312">
    <property type="component" value="Unassembled WGS sequence"/>
</dbReference>
<dbReference type="GeneID" id="81629119"/>
<evidence type="ECO:0008006" key="4">
    <source>
        <dbReference type="Google" id="ProtNLM"/>
    </source>
</evidence>
<dbReference type="EMBL" id="JAPWDQ010000015">
    <property type="protein sequence ID" value="KAJ5469656.1"/>
    <property type="molecule type" value="Genomic_DNA"/>
</dbReference>
<dbReference type="RefSeq" id="XP_056786246.1">
    <property type="nucleotide sequence ID" value="XM_056938869.1"/>
</dbReference>
<feature type="region of interest" description="Disordered" evidence="1">
    <location>
        <begin position="1"/>
        <end position="154"/>
    </location>
</feature>
<comment type="caution">
    <text evidence="2">The sequence shown here is derived from an EMBL/GenBank/DDBJ whole genome shotgun (WGS) entry which is preliminary data.</text>
</comment>
<accession>A0A9X0BJI9</accession>
<feature type="compositionally biased region" description="Basic and acidic residues" evidence="1">
    <location>
        <begin position="35"/>
        <end position="79"/>
    </location>
</feature>
<gene>
    <name evidence="2" type="ORF">N7539_009274</name>
</gene>
<feature type="compositionally biased region" description="Polar residues" evidence="1">
    <location>
        <begin position="1"/>
        <end position="21"/>
    </location>
</feature>
<feature type="compositionally biased region" description="Basic and acidic residues" evidence="1">
    <location>
        <begin position="119"/>
        <end position="133"/>
    </location>
</feature>
<feature type="compositionally biased region" description="Polar residues" evidence="1">
    <location>
        <begin position="415"/>
        <end position="426"/>
    </location>
</feature>
<reference evidence="2" key="1">
    <citation type="submission" date="2022-12" db="EMBL/GenBank/DDBJ databases">
        <authorList>
            <person name="Petersen C."/>
        </authorList>
    </citation>
    <scope>NUCLEOTIDE SEQUENCE</scope>
    <source>
        <strain evidence="2">IBT 30728</strain>
    </source>
</reference>
<organism evidence="2 3">
    <name type="scientific">Penicillium diatomitis</name>
    <dbReference type="NCBI Taxonomy" id="2819901"/>
    <lineage>
        <taxon>Eukaryota</taxon>
        <taxon>Fungi</taxon>
        <taxon>Dikarya</taxon>
        <taxon>Ascomycota</taxon>
        <taxon>Pezizomycotina</taxon>
        <taxon>Eurotiomycetes</taxon>
        <taxon>Eurotiomycetidae</taxon>
        <taxon>Eurotiales</taxon>
        <taxon>Aspergillaceae</taxon>
        <taxon>Penicillium</taxon>
    </lineage>
</organism>
<evidence type="ECO:0000313" key="3">
    <source>
        <dbReference type="Proteomes" id="UP001148312"/>
    </source>
</evidence>
<evidence type="ECO:0000313" key="2">
    <source>
        <dbReference type="EMBL" id="KAJ5469656.1"/>
    </source>
</evidence>
<feature type="region of interest" description="Disordered" evidence="1">
    <location>
        <begin position="374"/>
        <end position="427"/>
    </location>
</feature>
<name>A0A9X0BJI9_9EURO</name>
<evidence type="ECO:0000256" key="1">
    <source>
        <dbReference type="SAM" id="MobiDB-lite"/>
    </source>
</evidence>